<dbReference type="InParanoid" id="A2FZS3"/>
<keyword evidence="2" id="KW-1185">Reference proteome</keyword>
<proteinExistence type="predicted"/>
<evidence type="ECO:0000313" key="1">
    <source>
        <dbReference type="EMBL" id="EAX89587.1"/>
    </source>
</evidence>
<sequence length="117" mass="13742">MNEEKFIEVNVKPTSTLQEVTAKQTKFFMFILDNGYHFFDFLPPDTKDLAKYIADTLASRNPEMFKRYTDEKQLELFYNIKAKENRFDPRNGKRPYLEPSVSNAPVVTIYVSTKESN</sequence>
<dbReference type="RefSeq" id="XP_001302517.1">
    <property type="nucleotide sequence ID" value="XM_001302516.1"/>
</dbReference>
<accession>A2FZS3</accession>
<dbReference type="VEuPathDB" id="TrichDB:TVAGG3_0507960"/>
<organism evidence="1 2">
    <name type="scientific">Trichomonas vaginalis (strain ATCC PRA-98 / G3)</name>
    <dbReference type="NCBI Taxonomy" id="412133"/>
    <lineage>
        <taxon>Eukaryota</taxon>
        <taxon>Metamonada</taxon>
        <taxon>Parabasalia</taxon>
        <taxon>Trichomonadida</taxon>
        <taxon>Trichomonadidae</taxon>
        <taxon>Trichomonas</taxon>
    </lineage>
</organism>
<reference evidence="1" key="2">
    <citation type="journal article" date="2007" name="Science">
        <title>Draft genome sequence of the sexually transmitted pathogen Trichomonas vaginalis.</title>
        <authorList>
            <person name="Carlton J.M."/>
            <person name="Hirt R.P."/>
            <person name="Silva J.C."/>
            <person name="Delcher A.L."/>
            <person name="Schatz M."/>
            <person name="Zhao Q."/>
            <person name="Wortman J.R."/>
            <person name="Bidwell S.L."/>
            <person name="Alsmark U.C.M."/>
            <person name="Besteiro S."/>
            <person name="Sicheritz-Ponten T."/>
            <person name="Noel C.J."/>
            <person name="Dacks J.B."/>
            <person name="Foster P.G."/>
            <person name="Simillion C."/>
            <person name="Van de Peer Y."/>
            <person name="Miranda-Saavedra D."/>
            <person name="Barton G.J."/>
            <person name="Westrop G.D."/>
            <person name="Mueller S."/>
            <person name="Dessi D."/>
            <person name="Fiori P.L."/>
            <person name="Ren Q."/>
            <person name="Paulsen I."/>
            <person name="Zhang H."/>
            <person name="Bastida-Corcuera F.D."/>
            <person name="Simoes-Barbosa A."/>
            <person name="Brown M.T."/>
            <person name="Hayes R.D."/>
            <person name="Mukherjee M."/>
            <person name="Okumura C.Y."/>
            <person name="Schneider R."/>
            <person name="Smith A.J."/>
            <person name="Vanacova S."/>
            <person name="Villalvazo M."/>
            <person name="Haas B.J."/>
            <person name="Pertea M."/>
            <person name="Feldblyum T.V."/>
            <person name="Utterback T.R."/>
            <person name="Shu C.L."/>
            <person name="Osoegawa K."/>
            <person name="de Jong P.J."/>
            <person name="Hrdy I."/>
            <person name="Horvathova L."/>
            <person name="Zubacova Z."/>
            <person name="Dolezal P."/>
            <person name="Malik S.B."/>
            <person name="Logsdon J.M. Jr."/>
            <person name="Henze K."/>
            <person name="Gupta A."/>
            <person name="Wang C.C."/>
            <person name="Dunne R.L."/>
            <person name="Upcroft J.A."/>
            <person name="Upcroft P."/>
            <person name="White O."/>
            <person name="Salzberg S.L."/>
            <person name="Tang P."/>
            <person name="Chiu C.-H."/>
            <person name="Lee Y.-S."/>
            <person name="Embley T.M."/>
            <person name="Coombs G.H."/>
            <person name="Mottram J.C."/>
            <person name="Tachezy J."/>
            <person name="Fraser-Liggett C.M."/>
            <person name="Johnson P.J."/>
        </authorList>
    </citation>
    <scope>NUCLEOTIDE SEQUENCE [LARGE SCALE GENOMIC DNA]</scope>
    <source>
        <strain evidence="1">G3</strain>
    </source>
</reference>
<reference evidence="1" key="1">
    <citation type="submission" date="2006-10" db="EMBL/GenBank/DDBJ databases">
        <authorList>
            <person name="Amadeo P."/>
            <person name="Zhao Q."/>
            <person name="Wortman J."/>
            <person name="Fraser-Liggett C."/>
            <person name="Carlton J."/>
        </authorList>
    </citation>
    <scope>NUCLEOTIDE SEQUENCE</scope>
    <source>
        <strain evidence="1">G3</strain>
    </source>
</reference>
<dbReference type="AlphaFoldDB" id="A2FZS3"/>
<name>A2FZS3_TRIV3</name>
<protein>
    <submittedName>
        <fullName evidence="1">Uncharacterized protein</fullName>
    </submittedName>
</protein>
<dbReference type="Proteomes" id="UP000001542">
    <property type="component" value="Unassembled WGS sequence"/>
</dbReference>
<evidence type="ECO:0000313" key="2">
    <source>
        <dbReference type="Proteomes" id="UP000001542"/>
    </source>
</evidence>
<gene>
    <name evidence="1" type="ORF">TVAG_485610</name>
</gene>
<dbReference type="KEGG" id="tva:4747257"/>
<dbReference type="EMBL" id="DS114186">
    <property type="protein sequence ID" value="EAX89587.1"/>
    <property type="molecule type" value="Genomic_DNA"/>
</dbReference>
<dbReference type="VEuPathDB" id="TrichDB:TVAG_485610"/>